<reference evidence="2" key="1">
    <citation type="submission" date="2016-10" db="EMBL/GenBank/DDBJ databases">
        <authorList>
            <person name="Varghese N."/>
            <person name="Submissions S."/>
        </authorList>
    </citation>
    <scope>NUCLEOTIDE SEQUENCE [LARGE SCALE GENOMIC DNA]</scope>
    <source>
        <strain evidence="2">DSM 25811 / CCM 8410 / LMG 26954 / E90</strain>
    </source>
</reference>
<dbReference type="Proteomes" id="UP000198757">
    <property type="component" value="Unassembled WGS sequence"/>
</dbReference>
<protein>
    <submittedName>
        <fullName evidence="1">Uncharacterized protein</fullName>
    </submittedName>
</protein>
<keyword evidence="2" id="KW-1185">Reference proteome</keyword>
<proteinExistence type="predicted"/>
<organism evidence="1 2">
    <name type="scientific">Niabella drilacis (strain DSM 25811 / CCM 8410 / CCUG 62505 / LMG 26954 / E90)</name>
    <dbReference type="NCBI Taxonomy" id="1285928"/>
    <lineage>
        <taxon>Bacteria</taxon>
        <taxon>Pseudomonadati</taxon>
        <taxon>Bacteroidota</taxon>
        <taxon>Chitinophagia</taxon>
        <taxon>Chitinophagales</taxon>
        <taxon>Chitinophagaceae</taxon>
        <taxon>Niabella</taxon>
    </lineage>
</organism>
<dbReference type="AlphaFoldDB" id="A0A1G6T8X2"/>
<gene>
    <name evidence="1" type="ORF">SAMN04487894_107135</name>
</gene>
<evidence type="ECO:0000313" key="2">
    <source>
        <dbReference type="Proteomes" id="UP000198757"/>
    </source>
</evidence>
<sequence length="65" mass="7467">MINFTRVAFSYLAGNRQAPQIMRRRSAVFPYLSNRARFCMNLLNFTADTVPSGLLTELPFIVHQC</sequence>
<name>A0A1G6T8X2_NIADE</name>
<evidence type="ECO:0000313" key="1">
    <source>
        <dbReference type="EMBL" id="SDD25443.1"/>
    </source>
</evidence>
<accession>A0A1G6T8X2</accession>
<dbReference type="EMBL" id="FMZO01000007">
    <property type="protein sequence ID" value="SDD25443.1"/>
    <property type="molecule type" value="Genomic_DNA"/>
</dbReference>